<organism evidence="1 2">
    <name type="scientific">Aneurinibacillus thermoaerophilus</name>
    <dbReference type="NCBI Taxonomy" id="143495"/>
    <lineage>
        <taxon>Bacteria</taxon>
        <taxon>Bacillati</taxon>
        <taxon>Bacillota</taxon>
        <taxon>Bacilli</taxon>
        <taxon>Bacillales</taxon>
        <taxon>Paenibacillaceae</taxon>
        <taxon>Aneurinibacillus group</taxon>
        <taxon>Aneurinibacillus</taxon>
    </lineage>
</organism>
<sequence>MKQEDRGIFNRGLFYRIINNLIKTNIATIRYSIKN</sequence>
<gene>
    <name evidence="1" type="ORF">SAMN04489735_1002168</name>
</gene>
<proteinExistence type="predicted"/>
<dbReference type="EMBL" id="FNDE01000002">
    <property type="protein sequence ID" value="SDG76109.1"/>
    <property type="molecule type" value="Genomic_DNA"/>
</dbReference>
<protein>
    <submittedName>
        <fullName evidence="1">Uncharacterized protein</fullName>
    </submittedName>
</protein>
<dbReference type="AlphaFoldDB" id="A0A1G7WW53"/>
<accession>A0A1G7WW53</accession>
<name>A0A1G7WW53_ANETH</name>
<dbReference type="Proteomes" id="UP000198956">
    <property type="component" value="Unassembled WGS sequence"/>
</dbReference>
<evidence type="ECO:0000313" key="2">
    <source>
        <dbReference type="Proteomes" id="UP000198956"/>
    </source>
</evidence>
<evidence type="ECO:0000313" key="1">
    <source>
        <dbReference type="EMBL" id="SDG76109.1"/>
    </source>
</evidence>
<reference evidence="1 2" key="1">
    <citation type="submission" date="2016-10" db="EMBL/GenBank/DDBJ databases">
        <authorList>
            <person name="de Groot N.N."/>
        </authorList>
    </citation>
    <scope>NUCLEOTIDE SEQUENCE [LARGE SCALE GENOMIC DNA]</scope>
    <source>
        <strain evidence="1 2">L 420-91</strain>
    </source>
</reference>